<evidence type="ECO:0000256" key="2">
    <source>
        <dbReference type="ARBA" id="ARBA00005699"/>
    </source>
</evidence>
<dbReference type="GO" id="GO:0015986">
    <property type="term" value="P:proton motive force-driven ATP synthesis"/>
    <property type="evidence" value="ECO:0007669"/>
    <property type="project" value="InterPro"/>
</dbReference>
<dbReference type="PANTHER" id="PTHR12386">
    <property type="entry name" value="ATP SYNTHASE SUBUNIT"/>
    <property type="match status" value="1"/>
</dbReference>
<comment type="subcellular location">
    <subcellularLocation>
        <location evidence="1">Mitochondrion membrane</location>
    </subcellularLocation>
</comment>
<evidence type="ECO:0000256" key="1">
    <source>
        <dbReference type="ARBA" id="ARBA00004325"/>
    </source>
</evidence>
<dbReference type="Proteomes" id="UP001146351">
    <property type="component" value="Unassembled WGS sequence"/>
</dbReference>
<dbReference type="InterPro" id="IPR006808">
    <property type="entry name" value="ATP_synth_F0_gsu_mt"/>
</dbReference>
<keyword evidence="8" id="KW-0472">Membrane</keyword>
<dbReference type="OrthoDB" id="437at2759"/>
<keyword evidence="5" id="KW-0375">Hydrogen ion transport</keyword>
<evidence type="ECO:0000256" key="6">
    <source>
        <dbReference type="ARBA" id="ARBA00023065"/>
    </source>
</evidence>
<protein>
    <recommendedName>
        <fullName evidence="12">Mitochondrial F1F0-ATP synthase g subunit</fullName>
    </recommendedName>
</protein>
<accession>A0A9W9I1X7</accession>
<organism evidence="10 11">
    <name type="scientific">Penicillium capsulatum</name>
    <dbReference type="NCBI Taxonomy" id="69766"/>
    <lineage>
        <taxon>Eukaryota</taxon>
        <taxon>Fungi</taxon>
        <taxon>Dikarya</taxon>
        <taxon>Ascomycota</taxon>
        <taxon>Pezizomycotina</taxon>
        <taxon>Eurotiomycetes</taxon>
        <taxon>Eurotiomycetidae</taxon>
        <taxon>Eurotiales</taxon>
        <taxon>Aspergillaceae</taxon>
        <taxon>Penicillium</taxon>
    </lineage>
</organism>
<evidence type="ECO:0008006" key="12">
    <source>
        <dbReference type="Google" id="ProtNLM"/>
    </source>
</evidence>
<keyword evidence="9" id="KW-0066">ATP synthesis</keyword>
<evidence type="ECO:0000313" key="10">
    <source>
        <dbReference type="EMBL" id="KAJ5162013.1"/>
    </source>
</evidence>
<dbReference type="GO" id="GO:0031966">
    <property type="term" value="C:mitochondrial membrane"/>
    <property type="evidence" value="ECO:0007669"/>
    <property type="project" value="UniProtKB-SubCell"/>
</dbReference>
<evidence type="ECO:0000256" key="4">
    <source>
        <dbReference type="ARBA" id="ARBA00022547"/>
    </source>
</evidence>
<keyword evidence="4" id="KW-0138">CF(0)</keyword>
<evidence type="ECO:0000256" key="7">
    <source>
        <dbReference type="ARBA" id="ARBA00023128"/>
    </source>
</evidence>
<keyword evidence="11" id="KW-1185">Reference proteome</keyword>
<evidence type="ECO:0000256" key="8">
    <source>
        <dbReference type="ARBA" id="ARBA00023136"/>
    </source>
</evidence>
<sequence length="184" mass="19388">MPAATRAVLRQSQFLARRTAVRHASTNAEKAGQAASKAQEGLSKATAAAGPAISNAASALRKVGGPVGKVVSFVDSMIPPTLYYSKVGLELGKLVFRGQNMTPPTLATFQSYFQPLINVARNPAAIKSLNLPSTQNFLARARNASPKELALVGVTAAEVLGFFTVGEMIGRMNLVGYRGEAPHH</sequence>
<dbReference type="GO" id="GO:0015078">
    <property type="term" value="F:proton transmembrane transporter activity"/>
    <property type="evidence" value="ECO:0007669"/>
    <property type="project" value="InterPro"/>
</dbReference>
<evidence type="ECO:0000313" key="11">
    <source>
        <dbReference type="Proteomes" id="UP001146351"/>
    </source>
</evidence>
<evidence type="ECO:0000256" key="5">
    <source>
        <dbReference type="ARBA" id="ARBA00022781"/>
    </source>
</evidence>
<evidence type="ECO:0000256" key="3">
    <source>
        <dbReference type="ARBA" id="ARBA00022448"/>
    </source>
</evidence>
<dbReference type="GO" id="GO:0045259">
    <property type="term" value="C:proton-transporting ATP synthase complex"/>
    <property type="evidence" value="ECO:0007669"/>
    <property type="project" value="UniProtKB-KW"/>
</dbReference>
<dbReference type="Pfam" id="PF04718">
    <property type="entry name" value="ATP-synt_G"/>
    <property type="match status" value="1"/>
</dbReference>
<proteinExistence type="inferred from homology"/>
<keyword evidence="3" id="KW-0813">Transport</keyword>
<keyword evidence="7" id="KW-0496">Mitochondrion</keyword>
<dbReference type="AlphaFoldDB" id="A0A9W9I1X7"/>
<reference evidence="10" key="2">
    <citation type="journal article" date="2023" name="IMA Fungus">
        <title>Comparative genomic study of the Penicillium genus elucidates a diverse pangenome and 15 lateral gene transfer events.</title>
        <authorList>
            <person name="Petersen C."/>
            <person name="Sorensen T."/>
            <person name="Nielsen M.R."/>
            <person name="Sondergaard T.E."/>
            <person name="Sorensen J.L."/>
            <person name="Fitzpatrick D.A."/>
            <person name="Frisvad J.C."/>
            <person name="Nielsen K.L."/>
        </authorList>
    </citation>
    <scope>NUCLEOTIDE SEQUENCE</scope>
    <source>
        <strain evidence="10">IBT 21917</strain>
    </source>
</reference>
<comment type="similarity">
    <text evidence="2">Belongs to the ATPase g subunit family.</text>
</comment>
<name>A0A9W9I1X7_9EURO</name>
<keyword evidence="6" id="KW-0406">Ion transport</keyword>
<dbReference type="EMBL" id="JAPQKO010000005">
    <property type="protein sequence ID" value="KAJ5162013.1"/>
    <property type="molecule type" value="Genomic_DNA"/>
</dbReference>
<gene>
    <name evidence="10" type="ORF">N7492_007405</name>
</gene>
<evidence type="ECO:0000256" key="9">
    <source>
        <dbReference type="ARBA" id="ARBA00023310"/>
    </source>
</evidence>
<comment type="caution">
    <text evidence="10">The sequence shown here is derived from an EMBL/GenBank/DDBJ whole genome shotgun (WGS) entry which is preliminary data.</text>
</comment>
<reference evidence="10" key="1">
    <citation type="submission" date="2022-11" db="EMBL/GenBank/DDBJ databases">
        <authorList>
            <person name="Petersen C."/>
        </authorList>
    </citation>
    <scope>NUCLEOTIDE SEQUENCE</scope>
    <source>
        <strain evidence="10">IBT 21917</strain>
    </source>
</reference>